<organism evidence="2 3">
    <name type="scientific">Microbacterium betulae</name>
    <dbReference type="NCBI Taxonomy" id="2981139"/>
    <lineage>
        <taxon>Bacteria</taxon>
        <taxon>Bacillati</taxon>
        <taxon>Actinomycetota</taxon>
        <taxon>Actinomycetes</taxon>
        <taxon>Micrococcales</taxon>
        <taxon>Microbacteriaceae</taxon>
        <taxon>Microbacterium</taxon>
    </lineage>
</organism>
<feature type="signal peptide" evidence="1">
    <location>
        <begin position="1"/>
        <end position="26"/>
    </location>
</feature>
<dbReference type="PROSITE" id="PS51257">
    <property type="entry name" value="PROKAR_LIPOPROTEIN"/>
    <property type="match status" value="1"/>
</dbReference>
<feature type="chain" id="PRO_5041638521" evidence="1">
    <location>
        <begin position="27"/>
        <end position="231"/>
    </location>
</feature>
<keyword evidence="1" id="KW-0732">Signal</keyword>
<keyword evidence="3" id="KW-1185">Reference proteome</keyword>
<protein>
    <submittedName>
        <fullName evidence="2">Fructose 1,6-bisphosphatase</fullName>
    </submittedName>
</protein>
<proteinExistence type="predicted"/>
<dbReference type="Proteomes" id="UP001305498">
    <property type="component" value="Chromosome"/>
</dbReference>
<dbReference type="AlphaFoldDB" id="A0AA97I463"/>
<gene>
    <name evidence="2" type="ORF">N8K70_12900</name>
</gene>
<evidence type="ECO:0000313" key="3">
    <source>
        <dbReference type="Proteomes" id="UP001305498"/>
    </source>
</evidence>
<dbReference type="RefSeq" id="WP_317138751.1">
    <property type="nucleotide sequence ID" value="NZ_CP118157.1"/>
</dbReference>
<accession>A0AA97I463</accession>
<sequence length="231" mass="24306">MSASIRRALIRSAAVATLLATASLTAGCTQVLSAIEAQAAVERSPAPSSAGTGAPLESAFTDDGSVSLTSDVADDLEVRIDVWAADPKRTEEWTASADKAFGFAVNVYDYRVAEKSVLADKRRVYLSQVSITSTLSPDRSAGSFQLTVDPRTLVPADTLRSDRGLLLNSYQGGLLVPETIVSQLPAGTTGITLEFALTLSAEGAASDDDSFQQQTVYQTLPIRIFPDASDG</sequence>
<dbReference type="KEGG" id="mbet:N8K70_12900"/>
<reference evidence="2 3" key="1">
    <citation type="submission" date="2023-02" db="EMBL/GenBank/DDBJ databases">
        <title>Microbacterium betulae sp. nov., isolated from birch wood.</title>
        <authorList>
            <person name="Pasciak M."/>
            <person name="Pawlik K.J."/>
            <person name="Martynowski D."/>
            <person name="Laczmanski L."/>
            <person name="Ciekot J."/>
            <person name="Szponar B."/>
            <person name="Wojcik-Fatla A."/>
            <person name="Mackiewicz B."/>
            <person name="Farian E."/>
            <person name="Cholewa G."/>
            <person name="Cholewa A."/>
            <person name="Dutkiewicz J."/>
        </authorList>
    </citation>
    <scope>NUCLEOTIDE SEQUENCE [LARGE SCALE GENOMIC DNA]</scope>
    <source>
        <strain evidence="2 3">AB</strain>
    </source>
</reference>
<dbReference type="InterPro" id="IPR006311">
    <property type="entry name" value="TAT_signal"/>
</dbReference>
<evidence type="ECO:0000256" key="1">
    <source>
        <dbReference type="SAM" id="SignalP"/>
    </source>
</evidence>
<dbReference type="EMBL" id="CP118157">
    <property type="protein sequence ID" value="WOF22276.1"/>
    <property type="molecule type" value="Genomic_DNA"/>
</dbReference>
<dbReference type="PROSITE" id="PS51318">
    <property type="entry name" value="TAT"/>
    <property type="match status" value="1"/>
</dbReference>
<name>A0AA97I463_9MICO</name>
<evidence type="ECO:0000313" key="2">
    <source>
        <dbReference type="EMBL" id="WOF22276.1"/>
    </source>
</evidence>